<evidence type="ECO:0000256" key="2">
    <source>
        <dbReference type="SAM" id="Phobius"/>
    </source>
</evidence>
<feature type="compositionally biased region" description="Gly residues" evidence="1">
    <location>
        <begin position="163"/>
        <end position="185"/>
    </location>
</feature>
<evidence type="ECO:0000313" key="4">
    <source>
        <dbReference type="Proteomes" id="UP000460558"/>
    </source>
</evidence>
<feature type="compositionally biased region" description="Basic and acidic residues" evidence="1">
    <location>
        <begin position="1"/>
        <end position="20"/>
    </location>
</feature>
<reference evidence="3 4" key="1">
    <citation type="submission" date="2019-06" db="EMBL/GenBank/DDBJ databases">
        <title>Comparative genomics and metabolomics analyses of clavulanic acid producing Streptomyces species provides insight into specialized metabolism and evolution of beta-lactam biosynthetic gene clusters.</title>
        <authorList>
            <person name="Moore M.A."/>
            <person name="Cruz-Morales P."/>
            <person name="Barona Gomez F."/>
            <person name="Kapil T."/>
        </authorList>
    </citation>
    <scope>NUCLEOTIDE SEQUENCE [LARGE SCALE GENOMIC DNA]</scope>
    <source>
        <strain evidence="3 4">T-272</strain>
    </source>
</reference>
<feature type="region of interest" description="Disordered" evidence="1">
    <location>
        <begin position="85"/>
        <end position="134"/>
    </location>
</feature>
<name>A0ABW9NZ67_9ACTN</name>
<feature type="region of interest" description="Disordered" evidence="1">
    <location>
        <begin position="162"/>
        <end position="303"/>
    </location>
</feature>
<keyword evidence="4" id="KW-1185">Reference proteome</keyword>
<feature type="compositionally biased region" description="Basic residues" evidence="1">
    <location>
        <begin position="86"/>
        <end position="96"/>
    </location>
</feature>
<dbReference type="RefSeq" id="WP_153485897.1">
    <property type="nucleotide sequence ID" value="NZ_VDEQ01000268.1"/>
</dbReference>
<feature type="compositionally biased region" description="Low complexity" evidence="1">
    <location>
        <begin position="260"/>
        <end position="294"/>
    </location>
</feature>
<feature type="transmembrane region" description="Helical" evidence="2">
    <location>
        <begin position="21"/>
        <end position="39"/>
    </location>
</feature>
<feature type="transmembrane region" description="Helical" evidence="2">
    <location>
        <begin position="45"/>
        <end position="66"/>
    </location>
</feature>
<comment type="caution">
    <text evidence="3">The sequence shown here is derived from an EMBL/GenBank/DDBJ whole genome shotgun (WGS) entry which is preliminary data.</text>
</comment>
<keyword evidence="2" id="KW-0472">Membrane</keyword>
<feature type="compositionally biased region" description="Gly residues" evidence="1">
    <location>
        <begin position="238"/>
        <end position="248"/>
    </location>
</feature>
<keyword evidence="2" id="KW-1133">Transmembrane helix</keyword>
<organism evidence="3 4">
    <name type="scientific">Streptomyces katsurahamanus</name>
    <dbReference type="NCBI Taxonomy" id="2577098"/>
    <lineage>
        <taxon>Bacteria</taxon>
        <taxon>Bacillati</taxon>
        <taxon>Actinomycetota</taxon>
        <taxon>Actinomycetes</taxon>
        <taxon>Kitasatosporales</taxon>
        <taxon>Streptomycetaceae</taxon>
        <taxon>Streptomyces</taxon>
    </lineage>
</organism>
<dbReference type="EMBL" id="VDEQ01000268">
    <property type="protein sequence ID" value="MQS38612.1"/>
    <property type="molecule type" value="Genomic_DNA"/>
</dbReference>
<dbReference type="Proteomes" id="UP000460558">
    <property type="component" value="Unassembled WGS sequence"/>
</dbReference>
<accession>A0ABW9NZ67</accession>
<feature type="region of interest" description="Disordered" evidence="1">
    <location>
        <begin position="1"/>
        <end position="23"/>
    </location>
</feature>
<proteinExistence type="predicted"/>
<gene>
    <name evidence="3" type="ORF">FFZ77_24385</name>
</gene>
<evidence type="ECO:0000256" key="1">
    <source>
        <dbReference type="SAM" id="MobiDB-lite"/>
    </source>
</evidence>
<sequence>MHQKPDTAEDRTQERERRPDVSVPQVAGSALAAVAAAVLASRLGVYGTIIGAGVVSVVATSGGPLFQHLFSRTGEQIREAAVQTRPKARRTRKARRTPAESVPVVQPLPAHPDGQRPYDGEFGAATTHGTRARGRRRPLLAAAVVFGTAMVAITGFELASGSELGGGGGGTTVGSVVRGGGGGSAPDGEPSHSPEPTRSPEERRQENPSPGDDRSGAPDGQRSEDGVTPSGPADSSRPGGGEDGGSGERPGELPGKAGESTAPSTAPTPTPSGSATAPGTGSGSAPATGPAGRDAGAGAGTGP</sequence>
<feature type="transmembrane region" description="Helical" evidence="2">
    <location>
        <begin position="139"/>
        <end position="156"/>
    </location>
</feature>
<protein>
    <submittedName>
        <fullName evidence="3">Uncharacterized protein</fullName>
    </submittedName>
</protein>
<keyword evidence="2" id="KW-0812">Transmembrane</keyword>
<feature type="compositionally biased region" description="Basic and acidic residues" evidence="1">
    <location>
        <begin position="198"/>
        <end position="225"/>
    </location>
</feature>
<evidence type="ECO:0000313" key="3">
    <source>
        <dbReference type="EMBL" id="MQS38612.1"/>
    </source>
</evidence>